<evidence type="ECO:0000259" key="1">
    <source>
        <dbReference type="Pfam" id="PF12728"/>
    </source>
</evidence>
<evidence type="ECO:0000313" key="2">
    <source>
        <dbReference type="EMBL" id="KPV50903.1"/>
    </source>
</evidence>
<evidence type="ECO:0000313" key="3">
    <source>
        <dbReference type="Proteomes" id="UP000050509"/>
    </source>
</evidence>
<accession>A0A0P9F2Y1</accession>
<reference evidence="2 3" key="1">
    <citation type="submission" date="2015-09" db="EMBL/GenBank/DDBJ databases">
        <title>Draft genome sequence of Kouleothrix aurantiaca JCM 19913.</title>
        <authorList>
            <person name="Hemp J."/>
        </authorList>
    </citation>
    <scope>NUCLEOTIDE SEQUENCE [LARGE SCALE GENOMIC DNA]</scope>
    <source>
        <strain evidence="2 3">COM-B</strain>
    </source>
</reference>
<dbReference type="EMBL" id="LJCR01001164">
    <property type="protein sequence ID" value="KPV50903.1"/>
    <property type="molecule type" value="Genomic_DNA"/>
</dbReference>
<proteinExistence type="predicted"/>
<comment type="caution">
    <text evidence="2">The sequence shown here is derived from an EMBL/GenBank/DDBJ whole genome shotgun (WGS) entry which is preliminary data.</text>
</comment>
<keyword evidence="3" id="KW-1185">Reference proteome</keyword>
<dbReference type="InterPro" id="IPR041657">
    <property type="entry name" value="HTH_17"/>
</dbReference>
<gene>
    <name evidence="2" type="ORF">SE17_24265</name>
</gene>
<sequence>MGERYLTPQEAAARLGVSDETIRRYIKRDVFRDVIARGMFKKRYFVPEREVERVRIEGGFLGNDIGLPANA</sequence>
<feature type="domain" description="Helix-turn-helix" evidence="1">
    <location>
        <begin position="5"/>
        <end position="53"/>
    </location>
</feature>
<dbReference type="InterPro" id="IPR009061">
    <property type="entry name" value="DNA-bd_dom_put_sf"/>
</dbReference>
<name>A0A0P9F2Y1_9CHLR</name>
<dbReference type="Pfam" id="PF12728">
    <property type="entry name" value="HTH_17"/>
    <property type="match status" value="1"/>
</dbReference>
<dbReference type="Proteomes" id="UP000050509">
    <property type="component" value="Unassembled WGS sequence"/>
</dbReference>
<dbReference type="AlphaFoldDB" id="A0A0P9F2Y1"/>
<dbReference type="SUPFAM" id="SSF46955">
    <property type="entry name" value="Putative DNA-binding domain"/>
    <property type="match status" value="1"/>
</dbReference>
<protein>
    <recommendedName>
        <fullName evidence="1">Helix-turn-helix domain-containing protein</fullName>
    </recommendedName>
</protein>
<organism evidence="2 3">
    <name type="scientific">Kouleothrix aurantiaca</name>
    <dbReference type="NCBI Taxonomy" id="186479"/>
    <lineage>
        <taxon>Bacteria</taxon>
        <taxon>Bacillati</taxon>
        <taxon>Chloroflexota</taxon>
        <taxon>Chloroflexia</taxon>
        <taxon>Chloroflexales</taxon>
        <taxon>Roseiflexineae</taxon>
        <taxon>Roseiflexaceae</taxon>
        <taxon>Kouleothrix</taxon>
    </lineage>
</organism>